<comment type="caution">
    <text evidence="3">The sequence shown here is derived from an EMBL/GenBank/DDBJ whole genome shotgun (WGS) entry which is preliminary data.</text>
</comment>
<feature type="compositionally biased region" description="Low complexity" evidence="2">
    <location>
        <begin position="90"/>
        <end position="112"/>
    </location>
</feature>
<name>A0ABP8LDF1_9BACT</name>
<feature type="coiled-coil region" evidence="1">
    <location>
        <begin position="697"/>
        <end position="751"/>
    </location>
</feature>
<protein>
    <recommendedName>
        <fullName evidence="5">DUF349 domain-containing protein</fullName>
    </recommendedName>
</protein>
<feature type="compositionally biased region" description="Low complexity" evidence="2">
    <location>
        <begin position="139"/>
        <end position="155"/>
    </location>
</feature>
<dbReference type="EMBL" id="BAABHC010000004">
    <property type="protein sequence ID" value="GAA4427272.1"/>
    <property type="molecule type" value="Genomic_DNA"/>
</dbReference>
<organism evidence="3 4">
    <name type="scientific">Pontibacter saemangeumensis</name>
    <dbReference type="NCBI Taxonomy" id="1084525"/>
    <lineage>
        <taxon>Bacteria</taxon>
        <taxon>Pseudomonadati</taxon>
        <taxon>Bacteroidota</taxon>
        <taxon>Cytophagia</taxon>
        <taxon>Cytophagales</taxon>
        <taxon>Hymenobacteraceae</taxon>
        <taxon>Pontibacter</taxon>
    </lineage>
</organism>
<gene>
    <name evidence="3" type="ORF">GCM10023188_10160</name>
</gene>
<accession>A0ABP8LDF1</accession>
<evidence type="ECO:0000256" key="1">
    <source>
        <dbReference type="SAM" id="Coils"/>
    </source>
</evidence>
<dbReference type="InterPro" id="IPR007139">
    <property type="entry name" value="DUF349"/>
</dbReference>
<dbReference type="Pfam" id="PF03993">
    <property type="entry name" value="DUF349"/>
    <property type="match status" value="5"/>
</dbReference>
<feature type="compositionally biased region" description="Low complexity" evidence="2">
    <location>
        <begin position="21"/>
        <end position="32"/>
    </location>
</feature>
<keyword evidence="4" id="KW-1185">Reference proteome</keyword>
<evidence type="ECO:0000313" key="3">
    <source>
        <dbReference type="EMBL" id="GAA4427272.1"/>
    </source>
</evidence>
<dbReference type="RefSeq" id="WP_345157272.1">
    <property type="nucleotide sequence ID" value="NZ_BAABHC010000004.1"/>
</dbReference>
<feature type="coiled-coil region" evidence="1">
    <location>
        <begin position="277"/>
        <end position="315"/>
    </location>
</feature>
<reference evidence="4" key="1">
    <citation type="journal article" date="2019" name="Int. J. Syst. Evol. Microbiol.">
        <title>The Global Catalogue of Microorganisms (GCM) 10K type strain sequencing project: providing services to taxonomists for standard genome sequencing and annotation.</title>
        <authorList>
            <consortium name="The Broad Institute Genomics Platform"/>
            <consortium name="The Broad Institute Genome Sequencing Center for Infectious Disease"/>
            <person name="Wu L."/>
            <person name="Ma J."/>
        </authorList>
    </citation>
    <scope>NUCLEOTIDE SEQUENCE [LARGE SCALE GENOMIC DNA]</scope>
    <source>
        <strain evidence="4">JCM 17926</strain>
    </source>
</reference>
<feature type="compositionally biased region" description="Acidic residues" evidence="2">
    <location>
        <begin position="179"/>
        <end position="188"/>
    </location>
</feature>
<evidence type="ECO:0008006" key="5">
    <source>
        <dbReference type="Google" id="ProtNLM"/>
    </source>
</evidence>
<sequence length="757" mass="87867">MTTDINHMDTTGAEANKHENQNAANQTTENAASPKNILEQRLAEIEARKQKEATPEATVRKEEQPEIQPTLTSEQEAEKTEEITNAFVEANADVQDASAAAPEPETSAYTPADHQLPEGEALQEASVKEVTSSAEEHAPVATAPAEELEAATPALQDAPAPNAVAPTAQDTPRQQHHEDEEEEEVEEVVDYSQLSLEELRQHLSIALKGPDAAKRNRTIVEMHRHYDQKFMAERMEALDRFKQEGGTEDDFAYHTSKEHQDLEKLLTAYRDARHQQRQSVEEQRQRSLERKQQLLAQLRQLVESAETKSSSEEVKKLQAEWKSIGPVPAGEAQALWDSYHALLDIFYNNRSMFFEMKELDRKRNLDAKTQLVERAEALKDEQSINKALQELRHLHEEWKNIGPVPNEQRDPIWERFIQASEKVHERRRAYHDERNQREMENLTKKRALLERLQAFTDFNTERINEWRDKTDEIQKLKEEWDAAGLVPKEYAEEVNKSFWGNYKAFFQHKNHFFKTLDEQKMQNLRLKTELCEEAESLKDSNDWNTTKEKLIQLQKKWKTIGRVPDKHSDKIWQRFRSACNEFFDRKQANEQTRSAEIEKLSAEKVELCDTIAEQLADPTAVGSLEDFNAFAAKWRELDKSNKRSSPKAEEKFIALMGKYIERVPSLSLGQREELLVKLQVERMKHSPDAGHKLQQREQSIRREITHLQNDIQTLRTNIEFFARSKNADKLRQEYEGRIADAQKRIDQLNHQMQAFRG</sequence>
<feature type="region of interest" description="Disordered" evidence="2">
    <location>
        <begin position="1"/>
        <end position="188"/>
    </location>
</feature>
<proteinExistence type="predicted"/>
<dbReference type="Proteomes" id="UP001500552">
    <property type="component" value="Unassembled WGS sequence"/>
</dbReference>
<keyword evidence="1" id="KW-0175">Coiled coil</keyword>
<evidence type="ECO:0000313" key="4">
    <source>
        <dbReference type="Proteomes" id="UP001500552"/>
    </source>
</evidence>
<feature type="compositionally biased region" description="Basic and acidic residues" evidence="2">
    <location>
        <begin position="41"/>
        <end position="64"/>
    </location>
</feature>
<evidence type="ECO:0000256" key="2">
    <source>
        <dbReference type="SAM" id="MobiDB-lite"/>
    </source>
</evidence>